<protein>
    <submittedName>
        <fullName evidence="2">Uncharacterized protein</fullName>
    </submittedName>
</protein>
<proteinExistence type="predicted"/>
<accession>A0A327VUW0</accession>
<organism evidence="2 3">
    <name type="scientific">Chitinophaga dinghuensis</name>
    <dbReference type="NCBI Taxonomy" id="1539050"/>
    <lineage>
        <taxon>Bacteria</taxon>
        <taxon>Pseudomonadati</taxon>
        <taxon>Bacteroidota</taxon>
        <taxon>Chitinophagia</taxon>
        <taxon>Chitinophagales</taxon>
        <taxon>Chitinophagaceae</taxon>
        <taxon>Chitinophaga</taxon>
    </lineage>
</organism>
<dbReference type="OrthoDB" id="671549at2"/>
<evidence type="ECO:0000256" key="1">
    <source>
        <dbReference type="SAM" id="SignalP"/>
    </source>
</evidence>
<feature type="chain" id="PRO_5016370753" evidence="1">
    <location>
        <begin position="22"/>
        <end position="178"/>
    </location>
</feature>
<reference evidence="2 3" key="1">
    <citation type="submission" date="2018-06" db="EMBL/GenBank/DDBJ databases">
        <title>Genomic Encyclopedia of Archaeal and Bacterial Type Strains, Phase II (KMG-II): from individual species to whole genera.</title>
        <authorList>
            <person name="Goeker M."/>
        </authorList>
    </citation>
    <scope>NUCLEOTIDE SEQUENCE [LARGE SCALE GENOMIC DNA]</scope>
    <source>
        <strain evidence="2 3">DSM 29821</strain>
    </source>
</reference>
<sequence>MKALFLSAAIALASMSCFAQASDHATVHVGLLLTNVIDIDPPVQAMGAIFDDAHDYWHGEDLRDIHGHLDADFHVSSNRNFNVTIKSASATFAYLGTGTGNNVMPCSVLKYHLQSNLTGGTNGTPFFWNALTVAPAPLINNGIAGGNKQFSVRFRAEPGWSYTGGLYGLDVILTATQL</sequence>
<gene>
    <name evidence="2" type="ORF">CLV59_106123</name>
</gene>
<keyword evidence="3" id="KW-1185">Reference proteome</keyword>
<name>A0A327VUW0_9BACT</name>
<dbReference type="AlphaFoldDB" id="A0A327VUW0"/>
<dbReference type="Proteomes" id="UP000249819">
    <property type="component" value="Unassembled WGS sequence"/>
</dbReference>
<dbReference type="EMBL" id="QLMA01000006">
    <property type="protein sequence ID" value="RAJ79063.1"/>
    <property type="molecule type" value="Genomic_DNA"/>
</dbReference>
<dbReference type="PROSITE" id="PS51257">
    <property type="entry name" value="PROKAR_LIPOPROTEIN"/>
    <property type="match status" value="1"/>
</dbReference>
<evidence type="ECO:0000313" key="2">
    <source>
        <dbReference type="EMBL" id="RAJ79063.1"/>
    </source>
</evidence>
<feature type="signal peptide" evidence="1">
    <location>
        <begin position="1"/>
        <end position="21"/>
    </location>
</feature>
<dbReference type="RefSeq" id="WP_111593537.1">
    <property type="nucleotide sequence ID" value="NZ_QLMA01000006.1"/>
</dbReference>
<comment type="caution">
    <text evidence="2">The sequence shown here is derived from an EMBL/GenBank/DDBJ whole genome shotgun (WGS) entry which is preliminary data.</text>
</comment>
<evidence type="ECO:0000313" key="3">
    <source>
        <dbReference type="Proteomes" id="UP000249819"/>
    </source>
</evidence>
<keyword evidence="1" id="KW-0732">Signal</keyword>